<dbReference type="Gene3D" id="1.50.10.20">
    <property type="match status" value="1"/>
</dbReference>
<evidence type="ECO:0000259" key="4">
    <source>
        <dbReference type="SMART" id="SM01359"/>
    </source>
</evidence>
<keyword evidence="1" id="KW-0732">Signal</keyword>
<evidence type="ECO:0000313" key="7">
    <source>
        <dbReference type="Proteomes" id="UP001431783"/>
    </source>
</evidence>
<protein>
    <recommendedName>
        <fullName evidence="8">C3 and PZP-like alpha-2-macroglobulin domain-containing protein 8</fullName>
    </recommendedName>
</protein>
<keyword evidence="2" id="KW-0882">Thioester bond</keyword>
<dbReference type="AlphaFoldDB" id="A0AAW1U8N6"/>
<proteinExistence type="predicted"/>
<dbReference type="SMART" id="SM01359">
    <property type="entry name" value="A2M_N_2"/>
    <property type="match status" value="1"/>
</dbReference>
<dbReference type="InterPro" id="IPR002890">
    <property type="entry name" value="MG2"/>
</dbReference>
<dbReference type="Pfam" id="PF01835">
    <property type="entry name" value="MG2"/>
    <property type="match status" value="1"/>
</dbReference>
<dbReference type="Gene3D" id="2.60.40.1930">
    <property type="match status" value="2"/>
</dbReference>
<dbReference type="GO" id="GO:0005615">
    <property type="term" value="C:extracellular space"/>
    <property type="evidence" value="ECO:0007669"/>
    <property type="project" value="InterPro"/>
</dbReference>
<dbReference type="InterPro" id="IPR011625">
    <property type="entry name" value="A2M_N_BRD"/>
</dbReference>
<name>A0AAW1U8N6_9CUCU</name>
<dbReference type="EMBL" id="JARQZJ010000061">
    <property type="protein sequence ID" value="KAK9879289.1"/>
    <property type="molecule type" value="Genomic_DNA"/>
</dbReference>
<feature type="region of interest" description="Disordered" evidence="3">
    <location>
        <begin position="473"/>
        <end position="494"/>
    </location>
</feature>
<evidence type="ECO:0000256" key="1">
    <source>
        <dbReference type="ARBA" id="ARBA00022729"/>
    </source>
</evidence>
<dbReference type="GO" id="GO:0004866">
    <property type="term" value="F:endopeptidase inhibitor activity"/>
    <property type="evidence" value="ECO:0007669"/>
    <property type="project" value="InterPro"/>
</dbReference>
<comment type="caution">
    <text evidence="6">The sequence shown here is derived from an EMBL/GenBank/DDBJ whole genome shotgun (WGS) entry which is preliminary data.</text>
</comment>
<dbReference type="Pfam" id="PF12248">
    <property type="entry name" value="Methyltransf_FA"/>
    <property type="match status" value="1"/>
</dbReference>
<dbReference type="InterPro" id="IPR001599">
    <property type="entry name" value="Macroglobln_a2"/>
</dbReference>
<reference evidence="6 7" key="1">
    <citation type="submission" date="2023-03" db="EMBL/GenBank/DDBJ databases">
        <title>Genome insight into feeding habits of ladybird beetles.</title>
        <authorList>
            <person name="Li H.-S."/>
            <person name="Huang Y.-H."/>
            <person name="Pang H."/>
        </authorList>
    </citation>
    <scope>NUCLEOTIDE SEQUENCE [LARGE SCALE GENOMIC DNA]</scope>
    <source>
        <strain evidence="6">SYSU_2023b</strain>
        <tissue evidence="6">Whole body</tissue>
    </source>
</reference>
<dbReference type="InterPro" id="IPR008930">
    <property type="entry name" value="Terpenoid_cyclase/PrenylTrfase"/>
</dbReference>
<dbReference type="Proteomes" id="UP001431783">
    <property type="component" value="Unassembled WGS sequence"/>
</dbReference>
<dbReference type="PANTHER" id="PTHR11412">
    <property type="entry name" value="MACROGLOBULIN / COMPLEMENT"/>
    <property type="match status" value="1"/>
</dbReference>
<sequence length="1187" mass="131755">MKWVQKKGKEMKHLGHGILPLEVPSGSSGNYVLRTLVNCTSVSDGDCPLQSSSQMRLVGPVRDVIVRPAKHAYKPGETVSFWVLALDHDLQLAAGAIGTISIKDPVGTKVAIWDQVALDEGVKSFSLPLSEYIRSGRWLLHVEVESTEFSTPIEVAPTAGNGLPDVSAAEEHYVELRFGREMRRRYKPGLPFTGKVEAMSTEKSVRVRVKVYDNTTSIYSQDIEISNGEGKFIVPAILADSDIITLQAELVSVESKEIESHYVLAREPIQKWNSSSDCYLLIEGVENTLMPEEEAHVAILSTCPCERDLHYVITTDGQVTDWAQRRYEDPVPPIATTPSGAVCKLNFSFTVRSVMAPVSQLLVYYITPQGEPVSDVISFDIKLLHRQVYINMEEREWWLPNQPVDLEVVAEPSSLVCLLGGRSETNGDVRFDPRISEDHEPSTISGEIDFLEAGVSFFQKQCTKRGESGISAVSYRQRGSGAGPSNRRRPPESLVGGTAYDQLWLWRCFNYSSQIASTGLTVSAPQEAGKWSLWALTVSSGGGLRFSSPVQVQVYRPLQAEFRLPPSLKVREILEVDIKIGNNINSCMDVTALLALSEGAQFLSNGLLYVTERLRLGPRGATSLVVRLLVTTPGLKNMTVEVNGYTSSTCECSERFSNTTVTGAVIRSATVKVHPEGIVRSHTESAYFCANENLLISTADSFKYEWMPAPRNRQGMVLELKVGSNPSQIVGPIYIALSETQSPSDRMYRIAVGDADNDVTWIGRGKHGYTVQLNSTATPGILSIDEWITFWITWDNNRILFGKGSTPRNNTLIRWKMDKRIRVQHLGFASSWGNLAEFRIWNFNDEAGFSQVLHLDTPSLVLPGTEWGQLTVAGGLAFSTDVTKPQSGSLVEALASLSSLMTLQHLGSKANETIREEAFKNLPGNVQTILSYKKLDNSFSEHQMLGSHKITLSILEALTKIQIYFGVDPDLIQSVKRWVQLRQEDDGRFSPLPADIKLGVNQDRIQNIDMKNITNSALLEYVSEITAETLMTLHDIGMETDADSETIQKAKIFLENSLPNIESPEAIAAVTLALVLVRSATSAWAIEKLRNASTTEDGEFGWPHSVPRRDAADWLYESETEKSIKEPLLTSVEEYKASIYALITFSTIGDLKFAESVARYLFYRSHMLDRHPELLYAAVKALYSMIR</sequence>
<gene>
    <name evidence="6" type="ORF">WA026_004140</name>
</gene>
<dbReference type="Pfam" id="PF07703">
    <property type="entry name" value="A2M_BRD"/>
    <property type="match status" value="1"/>
</dbReference>
<evidence type="ECO:0008006" key="8">
    <source>
        <dbReference type="Google" id="ProtNLM"/>
    </source>
</evidence>
<evidence type="ECO:0000256" key="3">
    <source>
        <dbReference type="SAM" id="MobiDB-lite"/>
    </source>
</evidence>
<evidence type="ECO:0000259" key="5">
    <source>
        <dbReference type="SMART" id="SM01360"/>
    </source>
</evidence>
<evidence type="ECO:0000256" key="2">
    <source>
        <dbReference type="ARBA" id="ARBA00022966"/>
    </source>
</evidence>
<dbReference type="InterPro" id="IPR050473">
    <property type="entry name" value="A2M/Complement_sys"/>
</dbReference>
<organism evidence="6 7">
    <name type="scientific">Henosepilachna vigintioctopunctata</name>
    <dbReference type="NCBI Taxonomy" id="420089"/>
    <lineage>
        <taxon>Eukaryota</taxon>
        <taxon>Metazoa</taxon>
        <taxon>Ecdysozoa</taxon>
        <taxon>Arthropoda</taxon>
        <taxon>Hexapoda</taxon>
        <taxon>Insecta</taxon>
        <taxon>Pterygota</taxon>
        <taxon>Neoptera</taxon>
        <taxon>Endopterygota</taxon>
        <taxon>Coleoptera</taxon>
        <taxon>Polyphaga</taxon>
        <taxon>Cucujiformia</taxon>
        <taxon>Coccinelloidea</taxon>
        <taxon>Coccinellidae</taxon>
        <taxon>Epilachninae</taxon>
        <taxon>Epilachnini</taxon>
        <taxon>Henosepilachna</taxon>
    </lineage>
</organism>
<feature type="domain" description="Alpha-2-macroglobulin bait region" evidence="4">
    <location>
        <begin position="280"/>
        <end position="419"/>
    </location>
</feature>
<keyword evidence="7" id="KW-1185">Reference proteome</keyword>
<dbReference type="Pfam" id="PF00207">
    <property type="entry name" value="A2M"/>
    <property type="match status" value="1"/>
</dbReference>
<dbReference type="Pfam" id="PF07678">
    <property type="entry name" value="TED_complement"/>
    <property type="match status" value="1"/>
</dbReference>
<evidence type="ECO:0000313" key="6">
    <source>
        <dbReference type="EMBL" id="KAK9879289.1"/>
    </source>
</evidence>
<dbReference type="SMART" id="SM01360">
    <property type="entry name" value="A2M"/>
    <property type="match status" value="1"/>
</dbReference>
<accession>A0AAW1U8N6</accession>
<dbReference type="PANTHER" id="PTHR11412:SF136">
    <property type="entry name" value="CD109 ANTIGEN"/>
    <property type="match status" value="1"/>
</dbReference>
<feature type="domain" description="Alpha-2-macroglobulin" evidence="5">
    <location>
        <begin position="503"/>
        <end position="594"/>
    </location>
</feature>
<dbReference type="InterPro" id="IPR011626">
    <property type="entry name" value="Alpha-macroglobulin_TED"/>
</dbReference>
<dbReference type="InterPro" id="IPR022041">
    <property type="entry name" value="Methyltransf_FA"/>
</dbReference>
<dbReference type="SUPFAM" id="SSF48239">
    <property type="entry name" value="Terpenoid cyclases/Protein prenyltransferases"/>
    <property type="match status" value="1"/>
</dbReference>